<dbReference type="RefSeq" id="XP_002485373.1">
    <property type="nucleotide sequence ID" value="XM_002485328.1"/>
</dbReference>
<gene>
    <name evidence="7" type="ORF">TSTA_048600</name>
</gene>
<keyword evidence="4" id="KW-0274">FAD</keyword>
<reference evidence="8" key="1">
    <citation type="journal article" date="2015" name="Genome Announc.">
        <title>Genome sequence of the AIDS-associated pathogen Penicillium marneffei (ATCC18224) and its near taxonomic relative Talaromyces stipitatus (ATCC10500).</title>
        <authorList>
            <person name="Nierman W.C."/>
            <person name="Fedorova-Abrams N.D."/>
            <person name="Andrianopoulos A."/>
        </authorList>
    </citation>
    <scope>NUCLEOTIDE SEQUENCE [LARGE SCALE GENOMIC DNA]</scope>
    <source>
        <strain evidence="8">ATCC 10500 / CBS 375.48 / QM 6759 / NRRL 1006</strain>
    </source>
</reference>
<keyword evidence="3" id="KW-0285">Flavoprotein</keyword>
<dbReference type="SUPFAM" id="SSF51905">
    <property type="entry name" value="FAD/NAD(P)-binding domain"/>
    <property type="match status" value="3"/>
</dbReference>
<evidence type="ECO:0000256" key="1">
    <source>
        <dbReference type="ARBA" id="ARBA00001974"/>
    </source>
</evidence>
<evidence type="ECO:0000256" key="3">
    <source>
        <dbReference type="ARBA" id="ARBA00022630"/>
    </source>
</evidence>
<dbReference type="InParanoid" id="B8ML04"/>
<dbReference type="STRING" id="441959.B8ML04"/>
<evidence type="ECO:0000313" key="8">
    <source>
        <dbReference type="Proteomes" id="UP000001745"/>
    </source>
</evidence>
<sequence>MAAESLSKGVQNDPCIIENRAVDDARPIKVRVMGAGISGIITCIRLMQRITNLDLSVWEKNDDIGGTWYENRYPGCACDIPSHTYQATFEPNLEWSHFYATSKEIHQYWKKVAQKYGAMKHIHVNHKVLAAHWNDKAAKWDLKVQVADGSVQEESCDVFISCAGSLNNWKWPAIPGLHDFEGKLLHTAAWDESYDYKNKRIAVIGNGSSGIQVVPAMLPDVTHIDHYARGRTWLSPTFARHKLDEIGGKNLDNIAFSPETIAGFKANRAAYHKFRKDIEHDLQNGFWVTIKDTPEQLAGSEFFKENMKRRLTKKPELLDQIVPDFPPGCRRLTPGPGYLEALTDEKVEVIKTEISSVDATGIRTADGVHREVDVIVCATGFDTSYLPRFPMTGRNGLSLAEKWKEIPETYISLATNEFPNYFICLGPNAALGHGSLTLLIEKEIDYITQCVAKIQRDNIRSMAPRKEAVERFTKHCEQHFSKTVFSTKCRSWYKGGKEDGRVIAVWPGSSLHALKTFSNPRWEDFEYEYINDNPNGWIGDGWTTAEKLRDFNVDYLDDNQIDFPTPFEVEIEIAVEAAIKRNEEEVQRGKEVGTEAAEFKEEDGQAMKNSVVGDGSKNSSAVHIETVATEVPV</sequence>
<feature type="region of interest" description="Disordered" evidence="6">
    <location>
        <begin position="590"/>
        <end position="618"/>
    </location>
</feature>
<dbReference type="GO" id="GO:0004499">
    <property type="term" value="F:N,N-dimethylaniline monooxygenase activity"/>
    <property type="evidence" value="ECO:0007669"/>
    <property type="project" value="InterPro"/>
</dbReference>
<accession>B8ML04</accession>
<dbReference type="eggNOG" id="KOG1399">
    <property type="taxonomic scope" value="Eukaryota"/>
</dbReference>
<dbReference type="VEuPathDB" id="FungiDB:TSTA_048600"/>
<evidence type="ECO:0000256" key="5">
    <source>
        <dbReference type="ARBA" id="ARBA00023002"/>
    </source>
</evidence>
<dbReference type="Gene3D" id="3.50.50.60">
    <property type="entry name" value="FAD/NAD(P)-binding domain"/>
    <property type="match status" value="2"/>
</dbReference>
<dbReference type="EMBL" id="EQ962657">
    <property type="protein sequence ID" value="EED15420.1"/>
    <property type="molecule type" value="Genomic_DNA"/>
</dbReference>
<proteinExistence type="inferred from homology"/>
<evidence type="ECO:0000313" key="7">
    <source>
        <dbReference type="EMBL" id="EED15420.1"/>
    </source>
</evidence>
<dbReference type="InterPro" id="IPR051209">
    <property type="entry name" value="FAD-bind_Monooxygenase_sf"/>
</dbReference>
<dbReference type="InterPro" id="IPR036188">
    <property type="entry name" value="FAD/NAD-bd_sf"/>
</dbReference>
<comment type="cofactor">
    <cofactor evidence="1">
        <name>FAD</name>
        <dbReference type="ChEBI" id="CHEBI:57692"/>
    </cofactor>
</comment>
<dbReference type="HOGENOM" id="CLU_006937_6_1_1"/>
<dbReference type="PANTHER" id="PTHR42877:SF7">
    <property type="entry name" value="FLAVIN-BINDING MONOOXYGENASE-RELATED"/>
    <property type="match status" value="1"/>
</dbReference>
<dbReference type="PANTHER" id="PTHR42877">
    <property type="entry name" value="L-ORNITHINE N(5)-MONOOXYGENASE-RELATED"/>
    <property type="match status" value="1"/>
</dbReference>
<dbReference type="Proteomes" id="UP000001745">
    <property type="component" value="Unassembled WGS sequence"/>
</dbReference>
<dbReference type="Pfam" id="PF00743">
    <property type="entry name" value="FMO-like"/>
    <property type="match status" value="1"/>
</dbReference>
<dbReference type="GO" id="GO:0050661">
    <property type="term" value="F:NADP binding"/>
    <property type="evidence" value="ECO:0007669"/>
    <property type="project" value="InterPro"/>
</dbReference>
<keyword evidence="5" id="KW-0560">Oxidoreductase</keyword>
<evidence type="ECO:0000256" key="2">
    <source>
        <dbReference type="ARBA" id="ARBA00010139"/>
    </source>
</evidence>
<comment type="similarity">
    <text evidence="2">Belongs to the FAD-binding monooxygenase family.</text>
</comment>
<feature type="compositionally biased region" description="Basic and acidic residues" evidence="6">
    <location>
        <begin position="590"/>
        <end position="605"/>
    </location>
</feature>
<name>B8ML04_TALSN</name>
<keyword evidence="8" id="KW-1185">Reference proteome</keyword>
<dbReference type="GO" id="GO:0050660">
    <property type="term" value="F:flavin adenine dinucleotide binding"/>
    <property type="evidence" value="ECO:0007669"/>
    <property type="project" value="InterPro"/>
</dbReference>
<dbReference type="AlphaFoldDB" id="B8ML04"/>
<dbReference type="GeneID" id="8107042"/>
<organism evidence="7 8">
    <name type="scientific">Talaromyces stipitatus (strain ATCC 10500 / CBS 375.48 / QM 6759 / NRRL 1006)</name>
    <name type="common">Penicillium stipitatum</name>
    <dbReference type="NCBI Taxonomy" id="441959"/>
    <lineage>
        <taxon>Eukaryota</taxon>
        <taxon>Fungi</taxon>
        <taxon>Dikarya</taxon>
        <taxon>Ascomycota</taxon>
        <taxon>Pezizomycotina</taxon>
        <taxon>Eurotiomycetes</taxon>
        <taxon>Eurotiomycetidae</taxon>
        <taxon>Eurotiales</taxon>
        <taxon>Trichocomaceae</taxon>
        <taxon>Talaromyces</taxon>
        <taxon>Talaromyces sect. Talaromyces</taxon>
    </lineage>
</organism>
<dbReference type="InterPro" id="IPR020946">
    <property type="entry name" value="Flavin_mOase-like"/>
</dbReference>
<dbReference type="PhylomeDB" id="B8ML04"/>
<dbReference type="OrthoDB" id="74360at2759"/>
<evidence type="ECO:0000256" key="4">
    <source>
        <dbReference type="ARBA" id="ARBA00022827"/>
    </source>
</evidence>
<protein>
    <submittedName>
        <fullName evidence="7">Flavin-binding monooxygenase, putative</fullName>
    </submittedName>
</protein>
<dbReference type="OMA" id="PAHTYQA"/>
<evidence type="ECO:0000256" key="6">
    <source>
        <dbReference type="SAM" id="MobiDB-lite"/>
    </source>
</evidence>
<keyword evidence="7" id="KW-0503">Monooxygenase</keyword>